<dbReference type="EMBL" id="MWAK01000217">
    <property type="protein sequence ID" value="OPZ90921.1"/>
    <property type="molecule type" value="Genomic_DNA"/>
</dbReference>
<organism evidence="2">
    <name type="scientific">candidate division TA06 bacterium ADurb.Bin417</name>
    <dbReference type="NCBI Taxonomy" id="1852828"/>
    <lineage>
        <taxon>Bacteria</taxon>
        <taxon>Bacteria division TA06</taxon>
    </lineage>
</organism>
<dbReference type="AlphaFoldDB" id="A0A1V5MDM8"/>
<proteinExistence type="predicted"/>
<sequence>MGKVQHPAEEVPVPFRHSELGQAQQGGVPVQQPQDNRFSVQHRDYRDPDVNLPPGDENLYPAILGQPFFGDVERTDYLETGDDCRLEAADLGRDGGILQNPVDPVPHAQFVFKGLEVNVGRPQFDRLLENLVDEPDDRGVLGGRPEVHPGFGLVGDHGDRHLLTVGNHRLHRVGADSEADLEPLPDLGRRGQNRLEFAPGGQAQLVDAGGVEEAAGSNHYRAGLFGEGQQLAINQNAGRENRKEFPARKRFFDIAVGNVEFGRQDFQQGFFGQAGSGQQRFIKRNARFA</sequence>
<accession>A0A1V5MDM8</accession>
<reference evidence="2" key="1">
    <citation type="submission" date="2017-02" db="EMBL/GenBank/DDBJ databases">
        <title>Delving into the versatile metabolic prowess of the omnipresent phylum Bacteroidetes.</title>
        <authorList>
            <person name="Nobu M.K."/>
            <person name="Mei R."/>
            <person name="Narihiro T."/>
            <person name="Kuroda K."/>
            <person name="Liu W.-T."/>
        </authorList>
    </citation>
    <scope>NUCLEOTIDE SEQUENCE</scope>
    <source>
        <strain evidence="2">ADurb.Bin417</strain>
    </source>
</reference>
<feature type="region of interest" description="Disordered" evidence="1">
    <location>
        <begin position="1"/>
        <end position="35"/>
    </location>
</feature>
<evidence type="ECO:0000313" key="2">
    <source>
        <dbReference type="EMBL" id="OPZ90921.1"/>
    </source>
</evidence>
<evidence type="ECO:0000256" key="1">
    <source>
        <dbReference type="SAM" id="MobiDB-lite"/>
    </source>
</evidence>
<gene>
    <name evidence="2" type="ORF">BWY73_01216</name>
</gene>
<feature type="compositionally biased region" description="Low complexity" evidence="1">
    <location>
        <begin position="21"/>
        <end position="34"/>
    </location>
</feature>
<name>A0A1V5MDM8_UNCT6</name>
<comment type="caution">
    <text evidence="2">The sequence shown here is derived from an EMBL/GenBank/DDBJ whole genome shotgun (WGS) entry which is preliminary data.</text>
</comment>
<dbReference type="Proteomes" id="UP000485484">
    <property type="component" value="Unassembled WGS sequence"/>
</dbReference>
<protein>
    <submittedName>
        <fullName evidence="2">Uncharacterized protein</fullName>
    </submittedName>
</protein>